<evidence type="ECO:0000256" key="1">
    <source>
        <dbReference type="ARBA" id="ARBA00034780"/>
    </source>
</evidence>
<reference evidence="5" key="3">
    <citation type="submission" date="2015-06" db="UniProtKB">
        <authorList>
            <consortium name="EnsemblMetazoa"/>
        </authorList>
    </citation>
    <scope>IDENTIFICATION</scope>
</reference>
<dbReference type="InterPro" id="IPR039931">
    <property type="entry name" value="EEIG1/2-like"/>
</dbReference>
<keyword evidence="6" id="KW-1185">Reference proteome</keyword>
<dbReference type="OrthoDB" id="3365224at2759"/>
<feature type="region of interest" description="Disordered" evidence="2">
    <location>
        <begin position="236"/>
        <end position="274"/>
    </location>
</feature>
<feature type="domain" description="C2 NT-type" evidence="3">
    <location>
        <begin position="1"/>
        <end position="143"/>
    </location>
</feature>
<dbReference type="PANTHER" id="PTHR21456:SF1">
    <property type="entry name" value="C2 NT-TYPE DOMAIN-CONTAINING PROTEIN"/>
    <property type="match status" value="1"/>
</dbReference>
<feature type="region of interest" description="Disordered" evidence="2">
    <location>
        <begin position="150"/>
        <end position="220"/>
    </location>
</feature>
<accession>R7V3E6</accession>
<reference evidence="6" key="1">
    <citation type="submission" date="2012-12" db="EMBL/GenBank/DDBJ databases">
        <authorList>
            <person name="Hellsten U."/>
            <person name="Grimwood J."/>
            <person name="Chapman J.A."/>
            <person name="Shapiro H."/>
            <person name="Aerts A."/>
            <person name="Otillar R.P."/>
            <person name="Terry A.Y."/>
            <person name="Boore J.L."/>
            <person name="Simakov O."/>
            <person name="Marletaz F."/>
            <person name="Cho S.-J."/>
            <person name="Edsinger-Gonzales E."/>
            <person name="Havlak P."/>
            <person name="Kuo D.-H."/>
            <person name="Larsson T."/>
            <person name="Lv J."/>
            <person name="Arendt D."/>
            <person name="Savage R."/>
            <person name="Osoegawa K."/>
            <person name="de Jong P."/>
            <person name="Lindberg D.R."/>
            <person name="Seaver E.C."/>
            <person name="Weisblat D.A."/>
            <person name="Putnam N.H."/>
            <person name="Grigoriev I.V."/>
            <person name="Rokhsar D.S."/>
        </authorList>
    </citation>
    <scope>NUCLEOTIDE SEQUENCE</scope>
    <source>
        <strain evidence="6">I ESC-2004</strain>
    </source>
</reference>
<evidence type="ECO:0000313" key="4">
    <source>
        <dbReference type="EMBL" id="ELU13002.1"/>
    </source>
</evidence>
<sequence>MAFMKKKRFKFQVQFEVEELSSVPLVNGVLFAKIRQLDGGSFTANSSREEISEHQVKWKAQHSFLCKMVASANTGVLEACVCRVSVRKELKGGKSFQKLGFADVNLAEFAGCGSQQRRYLLEGYDSKKRQDNSILKVNVHMTLLSSDPCFQAPRSRQNQHLPDASEDLAPENKGASGEDLAADRSGESVASGSSGFGSLPRKEPSSKISNDPQGDNGASAESFSNIHARLGVTLPTVSDQDLPGHTRNASCTSNQSKVSGYSSAAPPGHSRHSSWEGAALHRRYPRMAALALCSNALFQNLNAINLRAVLDNGRGLFPQKLEPSSSIERRVDSTRVDAMSFVDQLIQDTDLKIDESAETSGLQLFIAKDGTTALGTQQIRTSGVSSKFEPVIMDNNSR</sequence>
<protein>
    <recommendedName>
        <fullName evidence="3">C2 NT-type domain-containing protein</fullName>
    </recommendedName>
</protein>
<dbReference type="PROSITE" id="PS51840">
    <property type="entry name" value="C2_NT"/>
    <property type="match status" value="1"/>
</dbReference>
<proteinExistence type="inferred from homology"/>
<name>R7V3E6_CAPTE</name>
<evidence type="ECO:0000259" key="3">
    <source>
        <dbReference type="PROSITE" id="PS51840"/>
    </source>
</evidence>
<evidence type="ECO:0000256" key="2">
    <source>
        <dbReference type="SAM" id="MobiDB-lite"/>
    </source>
</evidence>
<dbReference type="Pfam" id="PF10358">
    <property type="entry name" value="NT-C2"/>
    <property type="match status" value="1"/>
</dbReference>
<dbReference type="STRING" id="283909.R7V3E6"/>
<evidence type="ECO:0000313" key="6">
    <source>
        <dbReference type="Proteomes" id="UP000014760"/>
    </source>
</evidence>
<dbReference type="Proteomes" id="UP000014760">
    <property type="component" value="Unassembled WGS sequence"/>
</dbReference>
<organism evidence="4">
    <name type="scientific">Capitella teleta</name>
    <name type="common">Polychaete worm</name>
    <dbReference type="NCBI Taxonomy" id="283909"/>
    <lineage>
        <taxon>Eukaryota</taxon>
        <taxon>Metazoa</taxon>
        <taxon>Spiralia</taxon>
        <taxon>Lophotrochozoa</taxon>
        <taxon>Annelida</taxon>
        <taxon>Polychaeta</taxon>
        <taxon>Sedentaria</taxon>
        <taxon>Scolecida</taxon>
        <taxon>Capitellidae</taxon>
        <taxon>Capitella</taxon>
    </lineage>
</organism>
<dbReference type="FunCoup" id="R7V3E6">
    <property type="interactions" value="226"/>
</dbReference>
<comment type="similarity">
    <text evidence="1">Belongs to the EEIG family.</text>
</comment>
<dbReference type="AlphaFoldDB" id="R7V3E6"/>
<dbReference type="HOGENOM" id="CLU_024948_1_1_1"/>
<dbReference type="EMBL" id="AMQN01005267">
    <property type="status" value="NOT_ANNOTATED_CDS"/>
    <property type="molecule type" value="Genomic_DNA"/>
</dbReference>
<dbReference type="EnsemblMetazoa" id="CapteT114552">
    <property type="protein sequence ID" value="CapteP114552"/>
    <property type="gene ID" value="CapteG114552"/>
</dbReference>
<dbReference type="EMBL" id="KB295566">
    <property type="protein sequence ID" value="ELU13002.1"/>
    <property type="molecule type" value="Genomic_DNA"/>
</dbReference>
<dbReference type="PANTHER" id="PTHR21456">
    <property type="entry name" value="FAMILY WITH SEQUENCE SIMILARITY 102"/>
    <property type="match status" value="1"/>
</dbReference>
<gene>
    <name evidence="4" type="ORF">CAPTEDRAFT_114552</name>
</gene>
<reference evidence="4 6" key="2">
    <citation type="journal article" date="2013" name="Nature">
        <title>Insights into bilaterian evolution from three spiralian genomes.</title>
        <authorList>
            <person name="Simakov O."/>
            <person name="Marletaz F."/>
            <person name="Cho S.J."/>
            <person name="Edsinger-Gonzales E."/>
            <person name="Havlak P."/>
            <person name="Hellsten U."/>
            <person name="Kuo D.H."/>
            <person name="Larsson T."/>
            <person name="Lv J."/>
            <person name="Arendt D."/>
            <person name="Savage R."/>
            <person name="Osoegawa K."/>
            <person name="de Jong P."/>
            <person name="Grimwood J."/>
            <person name="Chapman J.A."/>
            <person name="Shapiro H."/>
            <person name="Aerts A."/>
            <person name="Otillar R.P."/>
            <person name="Terry A.Y."/>
            <person name="Boore J.L."/>
            <person name="Grigoriev I.V."/>
            <person name="Lindberg D.R."/>
            <person name="Seaver E.C."/>
            <person name="Weisblat D.A."/>
            <person name="Putnam N.H."/>
            <person name="Rokhsar D.S."/>
        </authorList>
    </citation>
    <scope>NUCLEOTIDE SEQUENCE</scope>
    <source>
        <strain evidence="4 6">I ESC-2004</strain>
    </source>
</reference>
<feature type="compositionally biased region" description="Polar residues" evidence="2">
    <location>
        <begin position="247"/>
        <end position="262"/>
    </location>
</feature>
<dbReference type="InterPro" id="IPR019448">
    <property type="entry name" value="NT-C2"/>
</dbReference>
<evidence type="ECO:0000313" key="5">
    <source>
        <dbReference type="EnsemblMetazoa" id="CapteP114552"/>
    </source>
</evidence>
<dbReference type="OMA" id="RPPVKQN"/>